<evidence type="ECO:0000259" key="1">
    <source>
        <dbReference type="Pfam" id="PF08769"/>
    </source>
</evidence>
<dbReference type="GO" id="GO:0005509">
    <property type="term" value="F:calcium ion binding"/>
    <property type="evidence" value="ECO:0007669"/>
    <property type="project" value="InterPro"/>
</dbReference>
<dbReference type="GO" id="GO:0003700">
    <property type="term" value="F:DNA-binding transcription factor activity"/>
    <property type="evidence" value="ECO:0007669"/>
    <property type="project" value="InterPro"/>
</dbReference>
<gene>
    <name evidence="2" type="ORF">Aargi30884_14040</name>
</gene>
<dbReference type="GO" id="GO:0003677">
    <property type="term" value="F:DNA binding"/>
    <property type="evidence" value="ECO:0007669"/>
    <property type="project" value="InterPro"/>
</dbReference>
<dbReference type="SUPFAM" id="SSF46894">
    <property type="entry name" value="C-terminal effector domain of the bipartite response regulators"/>
    <property type="match status" value="1"/>
</dbReference>
<dbReference type="AlphaFoldDB" id="A0A6N4TIV1"/>
<dbReference type="Pfam" id="PF08769">
    <property type="entry name" value="Spo0A_C"/>
    <property type="match status" value="1"/>
</dbReference>
<dbReference type="Gene3D" id="1.10.10.10">
    <property type="entry name" value="Winged helix-like DNA-binding domain superfamily/Winged helix DNA-binding domain"/>
    <property type="match status" value="1"/>
</dbReference>
<protein>
    <recommendedName>
        <fullName evidence="1">Sporulation initiation factor Spo0A C-terminal domain-containing protein</fullName>
    </recommendedName>
</protein>
<dbReference type="RefSeq" id="WP_157964999.1">
    <property type="nucleotide sequence ID" value="NZ_AP019695.1"/>
</dbReference>
<reference evidence="3" key="1">
    <citation type="submission" date="2019-05" db="EMBL/GenBank/DDBJ databases">
        <title>Complete genome sequencing of Absiella argi strain JCM 30884.</title>
        <authorList>
            <person name="Sakamoto M."/>
            <person name="Murakami T."/>
            <person name="Mori H."/>
        </authorList>
    </citation>
    <scope>NUCLEOTIDE SEQUENCE [LARGE SCALE GENOMIC DNA]</scope>
    <source>
        <strain evidence="3">JCM 30884</strain>
    </source>
</reference>
<dbReference type="InterPro" id="IPR016032">
    <property type="entry name" value="Sig_transdc_resp-reg_C-effctor"/>
</dbReference>
<proteinExistence type="predicted"/>
<dbReference type="InterPro" id="IPR036388">
    <property type="entry name" value="WH-like_DNA-bd_sf"/>
</dbReference>
<evidence type="ECO:0000313" key="3">
    <source>
        <dbReference type="Proteomes" id="UP000464754"/>
    </source>
</evidence>
<dbReference type="KEGG" id="aarg:Aargi30884_14040"/>
<dbReference type="GO" id="GO:0042173">
    <property type="term" value="P:regulation of sporulation resulting in formation of a cellular spore"/>
    <property type="evidence" value="ECO:0007669"/>
    <property type="project" value="InterPro"/>
</dbReference>
<evidence type="ECO:0000313" key="2">
    <source>
        <dbReference type="EMBL" id="BBK22501.1"/>
    </source>
</evidence>
<accession>A0A6N4TIV1</accession>
<organism evidence="2 3">
    <name type="scientific">Amedibacterium intestinale</name>
    <dbReference type="NCBI Taxonomy" id="2583452"/>
    <lineage>
        <taxon>Bacteria</taxon>
        <taxon>Bacillati</taxon>
        <taxon>Bacillota</taxon>
        <taxon>Erysipelotrichia</taxon>
        <taxon>Erysipelotrichales</taxon>
        <taxon>Erysipelotrichaceae</taxon>
        <taxon>Amedibacterium</taxon>
    </lineage>
</organism>
<dbReference type="GO" id="GO:0005737">
    <property type="term" value="C:cytoplasm"/>
    <property type="evidence" value="ECO:0007669"/>
    <property type="project" value="InterPro"/>
</dbReference>
<sequence length="123" mass="14297">MEKEIERKSLYRRVTCELHKIGTPAHIKGHNYLRTAIIKMYEDATYHGNMMKRLYPDVADEYETNVSCVERGIRNAIEVAWSRGNLAILEEIFGNTISYSKTKPTNSEFIAMIVDRLKLEDLE</sequence>
<keyword evidence="3" id="KW-1185">Reference proteome</keyword>
<dbReference type="EMBL" id="AP019695">
    <property type="protein sequence ID" value="BBK22501.1"/>
    <property type="molecule type" value="Genomic_DNA"/>
</dbReference>
<name>A0A6N4TIV1_9FIRM</name>
<dbReference type="Proteomes" id="UP000464754">
    <property type="component" value="Chromosome"/>
</dbReference>
<dbReference type="InterPro" id="IPR014879">
    <property type="entry name" value="Spo0A_C"/>
</dbReference>
<feature type="domain" description="Sporulation initiation factor Spo0A C-terminal" evidence="1">
    <location>
        <begin position="15"/>
        <end position="117"/>
    </location>
</feature>